<evidence type="ECO:0000313" key="7">
    <source>
        <dbReference type="Proteomes" id="UP000198341"/>
    </source>
</evidence>
<feature type="compositionally biased region" description="Acidic residues" evidence="4">
    <location>
        <begin position="218"/>
        <end position="248"/>
    </location>
</feature>
<sequence>MPAAKKKTNPPSSSSNKGTTTTEKVAEEKIASHLEMQKKFVSVGFAENKHTQERAYFNAYSGGAAATEEDEDAFSLEQFRKNFTIKVTENNESTHTLEFEMEGISAAFANAFRRIIISEVPSMAIERVYFRQNTSVIADEIFAHRLGLVPILADPNEFESFDKDTHTDLLNEKNTIVFKLHVKCQKERDASGNILPDSILHEKVYSRDLVWLPKGSELEDESQGGEGADDDDDDDDDDDEDDDDMSDDDEKKKRKKKKIKTFSNFSTSQETKFGKEGIKTVHDDILLAKLVPGQEIELEAHCMKSIGADHAKFSPVGTCWYRLVPTVYFKKPIVGADAKVFMSECSDPIPNHKCFELKGSGEKAEVKIKSIRGCDLCLERIRELSGESGWDSKIAVLKKRDHYIFTIESVGARKPDVIFKEAVSILKSKCHSALGRLL</sequence>
<gene>
    <name evidence="6" type="ORF">Bathy04g03230</name>
</gene>
<dbReference type="SMART" id="SM00662">
    <property type="entry name" value="RPOLD"/>
    <property type="match status" value="1"/>
</dbReference>
<dbReference type="CDD" id="cd07032">
    <property type="entry name" value="RNAP_I_II_AC40"/>
    <property type="match status" value="1"/>
</dbReference>
<dbReference type="Pfam" id="PF01193">
    <property type="entry name" value="RNA_pol_L"/>
    <property type="match status" value="1"/>
</dbReference>
<dbReference type="EMBL" id="FO082275">
    <property type="protein sequence ID" value="CCO16043.1"/>
    <property type="molecule type" value="Genomic_DNA"/>
</dbReference>
<reference evidence="6 7" key="1">
    <citation type="submission" date="2011-10" db="EMBL/GenBank/DDBJ databases">
        <authorList>
            <person name="Genoscope - CEA"/>
        </authorList>
    </citation>
    <scope>NUCLEOTIDE SEQUENCE [LARGE SCALE GENOMIC DNA]</scope>
    <source>
        <strain evidence="6 7">RCC 1105</strain>
    </source>
</reference>
<dbReference type="PANTHER" id="PTHR11800:SF13">
    <property type="entry name" value="DNA-DIRECTED RNA POLYMERASES I AND III SUBUNIT RPAC1"/>
    <property type="match status" value="1"/>
</dbReference>
<dbReference type="HAMAP" id="MF_00320">
    <property type="entry name" value="RNApol_arch_Rpo3"/>
    <property type="match status" value="1"/>
</dbReference>
<feature type="region of interest" description="Disordered" evidence="4">
    <location>
        <begin position="216"/>
        <end position="253"/>
    </location>
</feature>
<dbReference type="GeneID" id="19016349"/>
<dbReference type="AlphaFoldDB" id="K8F3D5"/>
<evidence type="ECO:0000256" key="1">
    <source>
        <dbReference type="ARBA" id="ARBA00022478"/>
    </source>
</evidence>
<organism evidence="6 7">
    <name type="scientific">Bathycoccus prasinos</name>
    <dbReference type="NCBI Taxonomy" id="41875"/>
    <lineage>
        <taxon>Eukaryota</taxon>
        <taxon>Viridiplantae</taxon>
        <taxon>Chlorophyta</taxon>
        <taxon>Mamiellophyceae</taxon>
        <taxon>Mamiellales</taxon>
        <taxon>Bathycoccaceae</taxon>
        <taxon>Bathycoccus</taxon>
    </lineage>
</organism>
<accession>K8F3D5</accession>
<dbReference type="InterPro" id="IPR036603">
    <property type="entry name" value="RBP11-like"/>
</dbReference>
<evidence type="ECO:0000259" key="5">
    <source>
        <dbReference type="SMART" id="SM00662"/>
    </source>
</evidence>
<dbReference type="GO" id="GO:0006351">
    <property type="term" value="P:DNA-templated transcription"/>
    <property type="evidence" value="ECO:0007669"/>
    <property type="project" value="InterPro"/>
</dbReference>
<dbReference type="InterPro" id="IPR050518">
    <property type="entry name" value="Rpo3/RPB3_RNA_Pol_subunit"/>
</dbReference>
<dbReference type="Gene3D" id="3.30.1360.10">
    <property type="entry name" value="RNA polymerase, RBP11-like subunit"/>
    <property type="match status" value="1"/>
</dbReference>
<dbReference type="eggNOG" id="KOG1521">
    <property type="taxonomic scope" value="Eukaryota"/>
</dbReference>
<dbReference type="KEGG" id="bpg:Bathy04g03230"/>
<feature type="compositionally biased region" description="Low complexity" evidence="4">
    <location>
        <begin position="9"/>
        <end position="22"/>
    </location>
</feature>
<dbReference type="InterPro" id="IPR036643">
    <property type="entry name" value="RNApol_insert_sf"/>
</dbReference>
<evidence type="ECO:0000256" key="3">
    <source>
        <dbReference type="ARBA" id="ARBA00031776"/>
    </source>
</evidence>
<feature type="region of interest" description="Disordered" evidence="4">
    <location>
        <begin position="1"/>
        <end position="24"/>
    </location>
</feature>
<dbReference type="RefSeq" id="XP_007513518.1">
    <property type="nucleotide sequence ID" value="XM_007513456.1"/>
</dbReference>
<dbReference type="GO" id="GO:0005736">
    <property type="term" value="C:RNA polymerase I complex"/>
    <property type="evidence" value="ECO:0007669"/>
    <property type="project" value="TreeGrafter"/>
</dbReference>
<protein>
    <recommendedName>
        <fullName evidence="3">Plastid-encoded RNA polymerase subunit alpha</fullName>
    </recommendedName>
</protein>
<dbReference type="GO" id="GO:0005666">
    <property type="term" value="C:RNA polymerase III complex"/>
    <property type="evidence" value="ECO:0007669"/>
    <property type="project" value="TreeGrafter"/>
</dbReference>
<dbReference type="Proteomes" id="UP000198341">
    <property type="component" value="Chromosome 4"/>
</dbReference>
<dbReference type="SUPFAM" id="SSF55257">
    <property type="entry name" value="RBP11-like subunits of RNA polymerase"/>
    <property type="match status" value="1"/>
</dbReference>
<evidence type="ECO:0000313" key="6">
    <source>
        <dbReference type="EMBL" id="CCO16043.1"/>
    </source>
</evidence>
<dbReference type="GO" id="GO:0003899">
    <property type="term" value="F:DNA-directed RNA polymerase activity"/>
    <property type="evidence" value="ECO:0007669"/>
    <property type="project" value="InterPro"/>
</dbReference>
<dbReference type="GO" id="GO:0046983">
    <property type="term" value="F:protein dimerization activity"/>
    <property type="evidence" value="ECO:0007669"/>
    <property type="project" value="InterPro"/>
</dbReference>
<dbReference type="InterPro" id="IPR033901">
    <property type="entry name" value="RNAPI/III_AC40"/>
</dbReference>
<dbReference type="PANTHER" id="PTHR11800">
    <property type="entry name" value="DNA-DIRECTED RNA POLYMERASE"/>
    <property type="match status" value="1"/>
</dbReference>
<dbReference type="Gene3D" id="2.170.120.12">
    <property type="entry name" value="DNA-directed RNA polymerase, insert domain"/>
    <property type="match status" value="1"/>
</dbReference>
<dbReference type="SUPFAM" id="SSF56553">
    <property type="entry name" value="Insert subdomain of RNA polymerase alpha subunit"/>
    <property type="match status" value="2"/>
</dbReference>
<dbReference type="STRING" id="41875.K8F3D5"/>
<dbReference type="InterPro" id="IPR022842">
    <property type="entry name" value="RNAP_Rpo3/Rpb3/RPAC1"/>
</dbReference>
<dbReference type="OrthoDB" id="270173at2759"/>
<keyword evidence="7" id="KW-1185">Reference proteome</keyword>
<keyword evidence="2" id="KW-0804">Transcription</keyword>
<name>K8F3D5_9CHLO</name>
<proteinExistence type="inferred from homology"/>
<evidence type="ECO:0000256" key="2">
    <source>
        <dbReference type="ARBA" id="ARBA00023163"/>
    </source>
</evidence>
<dbReference type="InterPro" id="IPR011263">
    <property type="entry name" value="DNA-dir_RNA_pol_RpoA/D/Rpb3"/>
</dbReference>
<keyword evidence="1 6" id="KW-0240">DNA-directed RNA polymerase</keyword>
<evidence type="ECO:0000256" key="4">
    <source>
        <dbReference type="SAM" id="MobiDB-lite"/>
    </source>
</evidence>
<feature type="domain" description="DNA-directed RNA polymerase RpoA/D/Rpb3-type" evidence="5">
    <location>
        <begin position="96"/>
        <end position="436"/>
    </location>
</feature>